<keyword evidence="7" id="KW-0732">Signal</keyword>
<proteinExistence type="inferred from homology"/>
<comment type="pathway">
    <text evidence="2 12">Glycan metabolism; pectin degradation; 2-dehydro-3-deoxy-D-gluconate from pectin: step 1/5.</text>
</comment>
<dbReference type="GO" id="GO:0042545">
    <property type="term" value="P:cell wall modification"/>
    <property type="evidence" value="ECO:0007669"/>
    <property type="project" value="UniProtKB-UniRule"/>
</dbReference>
<evidence type="ECO:0000259" key="13">
    <source>
        <dbReference type="Pfam" id="PF01095"/>
    </source>
</evidence>
<dbReference type="EMBL" id="AUSU01006833">
    <property type="protein sequence ID" value="EPS61453.1"/>
    <property type="molecule type" value="Genomic_DNA"/>
</dbReference>
<keyword evidence="15" id="KW-1185">Reference proteome</keyword>
<evidence type="ECO:0000313" key="14">
    <source>
        <dbReference type="EMBL" id="EPS61453.1"/>
    </source>
</evidence>
<feature type="domain" description="Pectinesterase catalytic" evidence="13">
    <location>
        <begin position="3"/>
        <end position="295"/>
    </location>
</feature>
<comment type="subcellular location">
    <subcellularLocation>
        <location evidence="1">Secreted</location>
        <location evidence="1">Cell wall</location>
    </subcellularLocation>
</comment>
<dbReference type="InterPro" id="IPR033131">
    <property type="entry name" value="Pectinesterase_Asp_AS"/>
</dbReference>
<keyword evidence="9 12" id="KW-0063">Aspartyl esterase</keyword>
<keyword evidence="6" id="KW-0964">Secreted</keyword>
<feature type="non-terminal residue" evidence="14">
    <location>
        <position position="1"/>
    </location>
</feature>
<comment type="caution">
    <text evidence="14">The sequence shown here is derived from an EMBL/GenBank/DDBJ whole genome shotgun (WGS) entry which is preliminary data.</text>
</comment>
<dbReference type="GO" id="GO:0045490">
    <property type="term" value="P:pectin catabolic process"/>
    <property type="evidence" value="ECO:0007669"/>
    <property type="project" value="UniProtKB-UniRule"/>
</dbReference>
<evidence type="ECO:0000256" key="4">
    <source>
        <dbReference type="ARBA" id="ARBA00013229"/>
    </source>
</evidence>
<dbReference type="AlphaFoldDB" id="S8DFA2"/>
<comment type="similarity">
    <text evidence="3">Belongs to the pectinesterase family.</text>
</comment>
<dbReference type="UniPathway" id="UPA00545">
    <property type="reaction ID" value="UER00823"/>
</dbReference>
<evidence type="ECO:0000313" key="15">
    <source>
        <dbReference type="Proteomes" id="UP000015453"/>
    </source>
</evidence>
<organism evidence="14 15">
    <name type="scientific">Genlisea aurea</name>
    <dbReference type="NCBI Taxonomy" id="192259"/>
    <lineage>
        <taxon>Eukaryota</taxon>
        <taxon>Viridiplantae</taxon>
        <taxon>Streptophyta</taxon>
        <taxon>Embryophyta</taxon>
        <taxon>Tracheophyta</taxon>
        <taxon>Spermatophyta</taxon>
        <taxon>Magnoliopsida</taxon>
        <taxon>eudicotyledons</taxon>
        <taxon>Gunneridae</taxon>
        <taxon>Pentapetalae</taxon>
        <taxon>asterids</taxon>
        <taxon>lamiids</taxon>
        <taxon>Lamiales</taxon>
        <taxon>Lentibulariaceae</taxon>
        <taxon>Genlisea</taxon>
    </lineage>
</organism>
<dbReference type="OrthoDB" id="2019149at2759"/>
<feature type="active site" evidence="11">
    <location>
        <position position="164"/>
    </location>
</feature>
<reference evidence="14 15" key="1">
    <citation type="journal article" date="2013" name="BMC Genomics">
        <title>The miniature genome of a carnivorous plant Genlisea aurea contains a low number of genes and short non-coding sequences.</title>
        <authorList>
            <person name="Leushkin E.V."/>
            <person name="Sutormin R.A."/>
            <person name="Nabieva E.R."/>
            <person name="Penin A.A."/>
            <person name="Kondrashov A.S."/>
            <person name="Logacheva M.D."/>
        </authorList>
    </citation>
    <scope>NUCLEOTIDE SEQUENCE [LARGE SCALE GENOMIC DNA]</scope>
</reference>
<evidence type="ECO:0000256" key="2">
    <source>
        <dbReference type="ARBA" id="ARBA00005184"/>
    </source>
</evidence>
<dbReference type="Proteomes" id="UP000015453">
    <property type="component" value="Unassembled WGS sequence"/>
</dbReference>
<evidence type="ECO:0000256" key="6">
    <source>
        <dbReference type="ARBA" id="ARBA00022525"/>
    </source>
</evidence>
<accession>S8DFA2</accession>
<sequence>RIIVVDQEGNGDSKTVQGAVDLVPENNEARVKILVYPGVYREKVKIPENRPYISLIGDEDDPSSVKITWSDKASDKSEHGGQIGTWNSASVTVLSDYFCAKGVTFENTVVQGFDRGTGYQAVAFRIGGDRAAFYRVRFLGYQDTLLDEKGSHYFLDCFIRGSTDFIFGNAKSLYKDCTISFVGNEFAVAAHHRNSPTEDTGFSFVNSTITGSGEVYLGRAWGNYSRIVYSHCRFNVRIRPGGWDDWSFPARQKTAVFGEYECSGIGADRSTRADWTKELSLTEATPFLTTTFIDGQQWLGL</sequence>
<protein>
    <recommendedName>
        <fullName evidence="4 12">Pectinesterase</fullName>
        <ecNumber evidence="4 12">3.1.1.11</ecNumber>
    </recommendedName>
</protein>
<evidence type="ECO:0000256" key="5">
    <source>
        <dbReference type="ARBA" id="ARBA00022512"/>
    </source>
</evidence>
<dbReference type="Pfam" id="PF01095">
    <property type="entry name" value="Pectinesterase"/>
    <property type="match status" value="1"/>
</dbReference>
<dbReference type="PANTHER" id="PTHR31321">
    <property type="entry name" value="ACYL-COA THIOESTER HYDROLASE YBHC-RELATED"/>
    <property type="match status" value="1"/>
</dbReference>
<dbReference type="GO" id="GO:0030599">
    <property type="term" value="F:pectinesterase activity"/>
    <property type="evidence" value="ECO:0007669"/>
    <property type="project" value="UniProtKB-UniRule"/>
</dbReference>
<evidence type="ECO:0000256" key="1">
    <source>
        <dbReference type="ARBA" id="ARBA00004191"/>
    </source>
</evidence>
<evidence type="ECO:0000256" key="3">
    <source>
        <dbReference type="ARBA" id="ARBA00008891"/>
    </source>
</evidence>
<dbReference type="InterPro" id="IPR012334">
    <property type="entry name" value="Pectin_lyas_fold"/>
</dbReference>
<dbReference type="EC" id="3.1.1.11" evidence="4 12"/>
<name>S8DFA2_9LAMI</name>
<evidence type="ECO:0000256" key="12">
    <source>
        <dbReference type="RuleBase" id="RU000589"/>
    </source>
</evidence>
<dbReference type="PANTHER" id="PTHR31321:SF31">
    <property type="entry name" value="PECTINESTERASE QRT1"/>
    <property type="match status" value="1"/>
</dbReference>
<dbReference type="PROSITE" id="PS00503">
    <property type="entry name" value="PECTINESTERASE_2"/>
    <property type="match status" value="1"/>
</dbReference>
<evidence type="ECO:0000256" key="10">
    <source>
        <dbReference type="ARBA" id="ARBA00047928"/>
    </source>
</evidence>
<feature type="non-terminal residue" evidence="14">
    <location>
        <position position="301"/>
    </location>
</feature>
<evidence type="ECO:0000256" key="9">
    <source>
        <dbReference type="ARBA" id="ARBA00023085"/>
    </source>
</evidence>
<evidence type="ECO:0000256" key="7">
    <source>
        <dbReference type="ARBA" id="ARBA00022729"/>
    </source>
</evidence>
<keyword evidence="5" id="KW-0134">Cell wall</keyword>
<keyword evidence="8 12" id="KW-0378">Hydrolase</keyword>
<evidence type="ECO:0000256" key="11">
    <source>
        <dbReference type="PROSITE-ProRule" id="PRU10040"/>
    </source>
</evidence>
<comment type="catalytic activity">
    <reaction evidence="10 12">
        <text>[(1-&gt;4)-alpha-D-galacturonosyl methyl ester](n) + n H2O = [(1-&gt;4)-alpha-D-galacturonosyl](n) + n methanol + n H(+)</text>
        <dbReference type="Rhea" id="RHEA:22380"/>
        <dbReference type="Rhea" id="RHEA-COMP:14570"/>
        <dbReference type="Rhea" id="RHEA-COMP:14573"/>
        <dbReference type="ChEBI" id="CHEBI:15377"/>
        <dbReference type="ChEBI" id="CHEBI:15378"/>
        <dbReference type="ChEBI" id="CHEBI:17790"/>
        <dbReference type="ChEBI" id="CHEBI:140522"/>
        <dbReference type="ChEBI" id="CHEBI:140523"/>
        <dbReference type="EC" id="3.1.1.11"/>
    </reaction>
</comment>
<dbReference type="InterPro" id="IPR000070">
    <property type="entry name" value="Pectinesterase_cat"/>
</dbReference>
<dbReference type="FunFam" id="2.160.20.10:FF:000008">
    <property type="entry name" value="Pectinesterase"/>
    <property type="match status" value="1"/>
</dbReference>
<dbReference type="Gene3D" id="2.160.20.10">
    <property type="entry name" value="Single-stranded right-handed beta-helix, Pectin lyase-like"/>
    <property type="match status" value="1"/>
</dbReference>
<dbReference type="SUPFAM" id="SSF51126">
    <property type="entry name" value="Pectin lyase-like"/>
    <property type="match status" value="1"/>
</dbReference>
<gene>
    <name evidence="14" type="ORF">M569_13345</name>
</gene>
<dbReference type="InterPro" id="IPR011050">
    <property type="entry name" value="Pectin_lyase_fold/virulence"/>
</dbReference>
<evidence type="ECO:0000256" key="8">
    <source>
        <dbReference type="ARBA" id="ARBA00022801"/>
    </source>
</evidence>